<dbReference type="EMBL" id="FPHM01000025">
    <property type="protein sequence ID" value="SFV55238.1"/>
    <property type="molecule type" value="Genomic_DNA"/>
</dbReference>
<evidence type="ECO:0000313" key="1">
    <source>
        <dbReference type="EMBL" id="SFV55238.1"/>
    </source>
</evidence>
<organism evidence="1">
    <name type="scientific">hydrothermal vent metagenome</name>
    <dbReference type="NCBI Taxonomy" id="652676"/>
    <lineage>
        <taxon>unclassified sequences</taxon>
        <taxon>metagenomes</taxon>
        <taxon>ecological metagenomes</taxon>
    </lineage>
</organism>
<sequence length="62" mass="7590">MDSKKRYIYITLLFEREKRYFTFGSITTSRDWNSRAFEKLVANEDKKIKVPDKYVKVIMMFL</sequence>
<name>A0A1W1BNT6_9ZZZZ</name>
<proteinExistence type="predicted"/>
<reference evidence="1" key="1">
    <citation type="submission" date="2016-10" db="EMBL/GenBank/DDBJ databases">
        <authorList>
            <person name="de Groot N.N."/>
        </authorList>
    </citation>
    <scope>NUCLEOTIDE SEQUENCE</scope>
</reference>
<accession>A0A1W1BNT6</accession>
<gene>
    <name evidence="1" type="ORF">MNB_SV-13-791</name>
</gene>
<protein>
    <submittedName>
        <fullName evidence="1">Uncharacterized protein</fullName>
    </submittedName>
</protein>
<dbReference type="AlphaFoldDB" id="A0A1W1BNT6"/>